<evidence type="ECO:0000313" key="1">
    <source>
        <dbReference type="EMBL" id="PJZ26678.1"/>
    </source>
</evidence>
<keyword evidence="2" id="KW-1185">Reference proteome</keyword>
<name>A0A2M9XG58_9LEPT</name>
<accession>A0A2M9XG58</accession>
<dbReference type="NCBIfam" id="NF047579">
    <property type="entry name" value="LIC_13029_fam"/>
    <property type="match status" value="1"/>
</dbReference>
<proteinExistence type="predicted"/>
<dbReference type="Proteomes" id="UP000232196">
    <property type="component" value="Unassembled WGS sequence"/>
</dbReference>
<dbReference type="RefSeq" id="WP_100705495.1">
    <property type="nucleotide sequence ID" value="NZ_NPDL01000002.1"/>
</dbReference>
<reference evidence="1 2" key="1">
    <citation type="submission" date="2017-07" db="EMBL/GenBank/DDBJ databases">
        <title>Leptospira spp. isolated from tropical soils.</title>
        <authorList>
            <person name="Thibeaux R."/>
            <person name="Iraola G."/>
            <person name="Ferres I."/>
            <person name="Bierque E."/>
            <person name="Girault D."/>
            <person name="Soupe-Gilbert M.-E."/>
            <person name="Picardeau M."/>
            <person name="Goarant C."/>
        </authorList>
    </citation>
    <scope>NUCLEOTIDE SEQUENCE [LARGE SCALE GENOMIC DNA]</scope>
    <source>
        <strain evidence="1 2">MCA1-C-A1</strain>
    </source>
</reference>
<comment type="caution">
    <text evidence="1">The sequence shown here is derived from an EMBL/GenBank/DDBJ whole genome shotgun (WGS) entry which is preliminary data.</text>
</comment>
<dbReference type="AlphaFoldDB" id="A0A2M9XG58"/>
<dbReference type="OrthoDB" id="337112at2"/>
<protein>
    <submittedName>
        <fullName evidence="1">Uncharacterized protein</fullName>
    </submittedName>
</protein>
<gene>
    <name evidence="1" type="ORF">CH357_04075</name>
</gene>
<dbReference type="EMBL" id="NPDN01000002">
    <property type="protein sequence ID" value="PJZ26678.1"/>
    <property type="molecule type" value="Genomic_DNA"/>
</dbReference>
<evidence type="ECO:0000313" key="2">
    <source>
        <dbReference type="Proteomes" id="UP000232196"/>
    </source>
</evidence>
<sequence>MGEIQSKPAGSREILEASDLKTLKDKKTSREISVLLYRVLFRSEEVRGGSVKVVKETFIRTHSNHPELFPILDRAKFVRDMISVFKTSTVLNPEKLEAFFASVHAAFQSEIRYLLGKSTQFTFDIMFQVIESILQEMSHPEDQRTVDVKDRELILKHFRAYNDLSKFFNKMGTSKAVIDKKDEIITEISINHKEITIVSIENMFRNILAQILLSRKYNCGTLIDKWSTEYGFGPEQAQSMRNYIQETAPLTDFRTQYANALRAIGTENDMDLMFLRTLSNYYASWVTQVSEQIPA</sequence>
<organism evidence="1 2">
    <name type="scientific">Leptospira hartskeerlii</name>
    <dbReference type="NCBI Taxonomy" id="2023177"/>
    <lineage>
        <taxon>Bacteria</taxon>
        <taxon>Pseudomonadati</taxon>
        <taxon>Spirochaetota</taxon>
        <taxon>Spirochaetia</taxon>
        <taxon>Leptospirales</taxon>
        <taxon>Leptospiraceae</taxon>
        <taxon>Leptospira</taxon>
    </lineage>
</organism>